<dbReference type="PANTHER" id="PTHR32322:SF2">
    <property type="entry name" value="EAMA DOMAIN-CONTAINING PROTEIN"/>
    <property type="match status" value="1"/>
</dbReference>
<sequence>MARLSAAAAGLAAVLAAAALFGTTGTAQALGSSWAGVDLDPLAVGSARVALASLVLVPLAWLRGGLGSSSAAGVRRLLLGGFGVAVYQVGFFSGVQMAGVAAGTMIALGSGPAFTGMLQWSVDRARPGPIWFASTGLAVLGMLLLVSGSDSETASDVSLGAAAALCAGFGYALYTVAGSRIINSGTRPEAAMAQMFAVGAVVLLPVLIVRWPGGLDSASGLLVILYLALIPTVVAYLLFGIGLSALPPATVATLTLAEPVVAALLGIVVLGESPTVLAGVGMAVVASALVLLALDVRRRSQRSTLSDN</sequence>
<dbReference type="STRING" id="398843.A3K89_20310"/>
<dbReference type="Proteomes" id="UP000198327">
    <property type="component" value="Unassembled WGS sequence"/>
</dbReference>
<feature type="transmembrane region" description="Helical" evidence="6">
    <location>
        <begin position="190"/>
        <end position="211"/>
    </location>
</feature>
<feature type="transmembrane region" description="Helical" evidence="6">
    <location>
        <begin position="45"/>
        <end position="62"/>
    </location>
</feature>
<dbReference type="RefSeq" id="WP_089245876.1">
    <property type="nucleotide sequence ID" value="NZ_FZOW01000005.1"/>
</dbReference>
<feature type="transmembrane region" description="Helical" evidence="6">
    <location>
        <begin position="217"/>
        <end position="239"/>
    </location>
</feature>
<evidence type="ECO:0000256" key="3">
    <source>
        <dbReference type="ARBA" id="ARBA00022692"/>
    </source>
</evidence>
<accession>A0A239HDB8</accession>
<feature type="domain" description="EamA" evidence="8">
    <location>
        <begin position="159"/>
        <end position="292"/>
    </location>
</feature>
<name>A0A239HDB8_9NOCA</name>
<feature type="signal peptide" evidence="7">
    <location>
        <begin position="1"/>
        <end position="29"/>
    </location>
</feature>
<organism evidence="9 10">
    <name type="scientific">Rhodococcoides kyotonense</name>
    <dbReference type="NCBI Taxonomy" id="398843"/>
    <lineage>
        <taxon>Bacteria</taxon>
        <taxon>Bacillati</taxon>
        <taxon>Actinomycetota</taxon>
        <taxon>Actinomycetes</taxon>
        <taxon>Mycobacteriales</taxon>
        <taxon>Nocardiaceae</taxon>
        <taxon>Rhodococcoides</taxon>
    </lineage>
</organism>
<gene>
    <name evidence="9" type="ORF">SAMN05421642_105212</name>
</gene>
<evidence type="ECO:0000256" key="4">
    <source>
        <dbReference type="ARBA" id="ARBA00022989"/>
    </source>
</evidence>
<dbReference type="PANTHER" id="PTHR32322">
    <property type="entry name" value="INNER MEMBRANE TRANSPORTER"/>
    <property type="match status" value="1"/>
</dbReference>
<reference evidence="10" key="1">
    <citation type="submission" date="2017-06" db="EMBL/GenBank/DDBJ databases">
        <authorList>
            <person name="Varghese N."/>
            <person name="Submissions S."/>
        </authorList>
    </citation>
    <scope>NUCLEOTIDE SEQUENCE [LARGE SCALE GENOMIC DNA]</scope>
    <source>
        <strain evidence="10">JCM 23211</strain>
    </source>
</reference>
<keyword evidence="4 6" id="KW-1133">Transmembrane helix</keyword>
<feature type="domain" description="EamA" evidence="8">
    <location>
        <begin position="10"/>
        <end position="146"/>
    </location>
</feature>
<dbReference type="InterPro" id="IPR050638">
    <property type="entry name" value="AA-Vitamin_Transporters"/>
</dbReference>
<evidence type="ECO:0000256" key="7">
    <source>
        <dbReference type="SAM" id="SignalP"/>
    </source>
</evidence>
<evidence type="ECO:0000256" key="2">
    <source>
        <dbReference type="ARBA" id="ARBA00007362"/>
    </source>
</evidence>
<proteinExistence type="inferred from homology"/>
<dbReference type="GO" id="GO:0016020">
    <property type="term" value="C:membrane"/>
    <property type="evidence" value="ECO:0007669"/>
    <property type="project" value="UniProtKB-SubCell"/>
</dbReference>
<feature type="transmembrane region" description="Helical" evidence="6">
    <location>
        <begin position="251"/>
        <end position="270"/>
    </location>
</feature>
<evidence type="ECO:0000256" key="5">
    <source>
        <dbReference type="ARBA" id="ARBA00023136"/>
    </source>
</evidence>
<feature type="chain" id="PRO_5012263668" evidence="7">
    <location>
        <begin position="30"/>
        <end position="308"/>
    </location>
</feature>
<feature type="transmembrane region" description="Helical" evidence="6">
    <location>
        <begin position="74"/>
        <end position="92"/>
    </location>
</feature>
<keyword evidence="7" id="KW-0732">Signal</keyword>
<keyword evidence="10" id="KW-1185">Reference proteome</keyword>
<dbReference type="EMBL" id="FZOW01000005">
    <property type="protein sequence ID" value="SNS79360.1"/>
    <property type="molecule type" value="Genomic_DNA"/>
</dbReference>
<dbReference type="SUPFAM" id="SSF103481">
    <property type="entry name" value="Multidrug resistance efflux transporter EmrE"/>
    <property type="match status" value="2"/>
</dbReference>
<evidence type="ECO:0000313" key="10">
    <source>
        <dbReference type="Proteomes" id="UP000198327"/>
    </source>
</evidence>
<evidence type="ECO:0000256" key="6">
    <source>
        <dbReference type="SAM" id="Phobius"/>
    </source>
</evidence>
<comment type="similarity">
    <text evidence="2">Belongs to the EamA transporter family.</text>
</comment>
<feature type="transmembrane region" description="Helical" evidence="6">
    <location>
        <begin position="130"/>
        <end position="147"/>
    </location>
</feature>
<evidence type="ECO:0000259" key="8">
    <source>
        <dbReference type="Pfam" id="PF00892"/>
    </source>
</evidence>
<comment type="subcellular location">
    <subcellularLocation>
        <location evidence="1">Membrane</location>
        <topology evidence="1">Multi-pass membrane protein</topology>
    </subcellularLocation>
</comment>
<keyword evidence="5 6" id="KW-0472">Membrane</keyword>
<evidence type="ECO:0000313" key="9">
    <source>
        <dbReference type="EMBL" id="SNS79360.1"/>
    </source>
</evidence>
<protein>
    <submittedName>
        <fullName evidence="9">Drug/metabolite transporter, DME family</fullName>
    </submittedName>
</protein>
<keyword evidence="3 6" id="KW-0812">Transmembrane</keyword>
<dbReference type="OrthoDB" id="3577499at2"/>
<dbReference type="InterPro" id="IPR037185">
    <property type="entry name" value="EmrE-like"/>
</dbReference>
<feature type="transmembrane region" description="Helical" evidence="6">
    <location>
        <begin position="159"/>
        <end position="178"/>
    </location>
</feature>
<dbReference type="AlphaFoldDB" id="A0A239HDB8"/>
<evidence type="ECO:0000256" key="1">
    <source>
        <dbReference type="ARBA" id="ARBA00004141"/>
    </source>
</evidence>
<dbReference type="Pfam" id="PF00892">
    <property type="entry name" value="EamA"/>
    <property type="match status" value="2"/>
</dbReference>
<dbReference type="InterPro" id="IPR000620">
    <property type="entry name" value="EamA_dom"/>
</dbReference>
<feature type="transmembrane region" description="Helical" evidence="6">
    <location>
        <begin position="276"/>
        <end position="294"/>
    </location>
</feature>
<feature type="transmembrane region" description="Helical" evidence="6">
    <location>
        <begin position="98"/>
        <end position="118"/>
    </location>
</feature>